<accession>A0A1U7ZJ14</accession>
<feature type="chain" id="PRO_5010544464" evidence="3">
    <location>
        <begin position="23"/>
        <end position="328"/>
    </location>
</feature>
<protein>
    <submittedName>
        <fullName evidence="6">Uncharacterized protein LOC104594483</fullName>
    </submittedName>
</protein>
<keyword evidence="2" id="KW-1133">Transmembrane helix</keyword>
<dbReference type="RefSeq" id="XP_010253074.1">
    <property type="nucleotide sequence ID" value="XM_010254772.2"/>
</dbReference>
<gene>
    <name evidence="6" type="primary">LOC104594483</name>
</gene>
<dbReference type="OrthoDB" id="785602at2759"/>
<dbReference type="FunCoup" id="A0A1U7ZJ14">
    <property type="interactions" value="1971"/>
</dbReference>
<evidence type="ECO:0000256" key="3">
    <source>
        <dbReference type="SAM" id="SignalP"/>
    </source>
</evidence>
<sequence length="328" mass="35487">MDRKGVITVIILILIFDKGSDASLLGRFRTVAGLAPRVKLPVKEEISPSPSPTSILNFDPSHLNPENSTDVGPKVSDGQAAPSPQAKIHVDKDETNQKGDESDSPVDSSRGECAVAPNRCIDNKKMVACLKHHENGPQELFLLVQNDGESTLKVNITVPASVKIPVKELEIPKHRVKKIKFSVSTSETHNIVLNAGNGECVLHMVSPVSEGFFQRIPSYTTLVSPIYGAYLLFIIALIVGGTWACCKLGKRRHGDGGIPYQELEMGLPQTVSAVVVDTEDGWNQDWGDDWDEDKAVKSAGGLQAGNVSSNGHTSRSSSRDGWEVGWDD</sequence>
<dbReference type="GeneID" id="104594483"/>
<dbReference type="PANTHER" id="PTHR34200:SF2">
    <property type="entry name" value="TRANSMEMBRANE PROTEIN"/>
    <property type="match status" value="1"/>
</dbReference>
<dbReference type="eggNOG" id="ENOG502RY8S">
    <property type="taxonomic scope" value="Eukaryota"/>
</dbReference>
<dbReference type="KEGG" id="nnu:104594483"/>
<feature type="transmembrane region" description="Helical" evidence="2">
    <location>
        <begin position="227"/>
        <end position="246"/>
    </location>
</feature>
<feature type="compositionally biased region" description="Basic and acidic residues" evidence="1">
    <location>
        <begin position="88"/>
        <end position="101"/>
    </location>
</feature>
<reference evidence="6" key="1">
    <citation type="submission" date="2025-08" db="UniProtKB">
        <authorList>
            <consortium name="RefSeq"/>
        </authorList>
    </citation>
    <scope>IDENTIFICATION</scope>
</reference>
<evidence type="ECO:0000256" key="1">
    <source>
        <dbReference type="SAM" id="MobiDB-lite"/>
    </source>
</evidence>
<name>A0A1U7ZJ14_NELNU</name>
<proteinExistence type="predicted"/>
<evidence type="ECO:0000256" key="2">
    <source>
        <dbReference type="SAM" id="Phobius"/>
    </source>
</evidence>
<keyword evidence="2" id="KW-0472">Membrane</keyword>
<feature type="domain" description="DUF7356" evidence="4">
    <location>
        <begin position="108"/>
        <end position="208"/>
    </location>
</feature>
<feature type="region of interest" description="Disordered" evidence="1">
    <location>
        <begin position="301"/>
        <end position="328"/>
    </location>
</feature>
<keyword evidence="3" id="KW-0732">Signal</keyword>
<evidence type="ECO:0000313" key="6">
    <source>
        <dbReference type="RefSeq" id="XP_010253074.1"/>
    </source>
</evidence>
<evidence type="ECO:0000313" key="5">
    <source>
        <dbReference type="Proteomes" id="UP000189703"/>
    </source>
</evidence>
<evidence type="ECO:0000259" key="4">
    <source>
        <dbReference type="Pfam" id="PF24053"/>
    </source>
</evidence>
<keyword evidence="5" id="KW-1185">Reference proteome</keyword>
<dbReference type="OMA" id="CTINIGR"/>
<keyword evidence="2" id="KW-0812">Transmembrane</keyword>
<organism evidence="5 6">
    <name type="scientific">Nelumbo nucifera</name>
    <name type="common">Sacred lotus</name>
    <dbReference type="NCBI Taxonomy" id="4432"/>
    <lineage>
        <taxon>Eukaryota</taxon>
        <taxon>Viridiplantae</taxon>
        <taxon>Streptophyta</taxon>
        <taxon>Embryophyta</taxon>
        <taxon>Tracheophyta</taxon>
        <taxon>Spermatophyta</taxon>
        <taxon>Magnoliopsida</taxon>
        <taxon>Proteales</taxon>
        <taxon>Nelumbonaceae</taxon>
        <taxon>Nelumbo</taxon>
    </lineage>
</organism>
<dbReference type="AlphaFoldDB" id="A0A1U7ZJ14"/>
<dbReference type="PANTHER" id="PTHR34200">
    <property type="entry name" value="DENTIN SIALOPHOSPHOPROTEIN-LIKE ISOFORM X1"/>
    <property type="match status" value="1"/>
</dbReference>
<feature type="region of interest" description="Disordered" evidence="1">
    <location>
        <begin position="44"/>
        <end position="112"/>
    </location>
</feature>
<dbReference type="InterPro" id="IPR055780">
    <property type="entry name" value="DUF7356"/>
</dbReference>
<dbReference type="Pfam" id="PF24053">
    <property type="entry name" value="DUF7356"/>
    <property type="match status" value="1"/>
</dbReference>
<feature type="signal peptide" evidence="3">
    <location>
        <begin position="1"/>
        <end position="22"/>
    </location>
</feature>
<dbReference type="InParanoid" id="A0A1U7ZJ14"/>
<dbReference type="Proteomes" id="UP000189703">
    <property type="component" value="Unplaced"/>
</dbReference>